<evidence type="ECO:0000256" key="3">
    <source>
        <dbReference type="ARBA" id="ARBA00022801"/>
    </source>
</evidence>
<organism evidence="6">
    <name type="scientific">freshwater metagenome</name>
    <dbReference type="NCBI Taxonomy" id="449393"/>
    <lineage>
        <taxon>unclassified sequences</taxon>
        <taxon>metagenomes</taxon>
        <taxon>ecological metagenomes</taxon>
    </lineage>
</organism>
<dbReference type="InterPro" id="IPR017150">
    <property type="entry name" value="Pept_M20_glutamate_carboxypep"/>
</dbReference>
<dbReference type="Pfam" id="PF07687">
    <property type="entry name" value="M20_dimer"/>
    <property type="match status" value="1"/>
</dbReference>
<comment type="cofactor">
    <cofactor evidence="1">
        <name>Zn(2+)</name>
        <dbReference type="ChEBI" id="CHEBI:29105"/>
    </cofactor>
</comment>
<keyword evidence="3" id="KW-0378">Hydrolase</keyword>
<evidence type="ECO:0000256" key="2">
    <source>
        <dbReference type="ARBA" id="ARBA00022723"/>
    </source>
</evidence>
<dbReference type="InterPro" id="IPR036264">
    <property type="entry name" value="Bact_exopeptidase_dim_dom"/>
</dbReference>
<reference evidence="6" key="1">
    <citation type="submission" date="2020-05" db="EMBL/GenBank/DDBJ databases">
        <authorList>
            <person name="Chiriac C."/>
            <person name="Salcher M."/>
            <person name="Ghai R."/>
            <person name="Kavagutti S V."/>
        </authorList>
    </citation>
    <scope>NUCLEOTIDE SEQUENCE</scope>
</reference>
<dbReference type="InterPro" id="IPR002933">
    <property type="entry name" value="Peptidase_M20"/>
</dbReference>
<dbReference type="EMBL" id="CAESAK010000012">
    <property type="protein sequence ID" value="CAB4331059.1"/>
    <property type="molecule type" value="Genomic_DNA"/>
</dbReference>
<keyword evidence="2" id="KW-0479">Metal-binding</keyword>
<evidence type="ECO:0000259" key="5">
    <source>
        <dbReference type="Pfam" id="PF07687"/>
    </source>
</evidence>
<feature type="domain" description="Peptidase M20 dimerisation" evidence="5">
    <location>
        <begin position="168"/>
        <end position="262"/>
    </location>
</feature>
<dbReference type="InterPro" id="IPR011650">
    <property type="entry name" value="Peptidase_M20_dimer"/>
</dbReference>
<name>A0A6J5YSY8_9ZZZZ</name>
<dbReference type="SUPFAM" id="SSF53187">
    <property type="entry name" value="Zn-dependent exopeptidases"/>
    <property type="match status" value="1"/>
</dbReference>
<dbReference type="PROSITE" id="PS00758">
    <property type="entry name" value="ARGE_DAPE_CPG2_1"/>
    <property type="match status" value="1"/>
</dbReference>
<evidence type="ECO:0000256" key="4">
    <source>
        <dbReference type="ARBA" id="ARBA00022833"/>
    </source>
</evidence>
<dbReference type="PIRSF" id="PIRSF037238">
    <property type="entry name" value="Carboxypeptidase_G2"/>
    <property type="match status" value="1"/>
</dbReference>
<dbReference type="PANTHER" id="PTHR43808:SF9">
    <property type="entry name" value="BLL0789 PROTEIN"/>
    <property type="match status" value="1"/>
</dbReference>
<dbReference type="Pfam" id="PF01546">
    <property type="entry name" value="Peptidase_M20"/>
    <property type="match status" value="1"/>
</dbReference>
<dbReference type="InterPro" id="IPR050072">
    <property type="entry name" value="Peptidase_M20A"/>
</dbReference>
<evidence type="ECO:0000256" key="1">
    <source>
        <dbReference type="ARBA" id="ARBA00001947"/>
    </source>
</evidence>
<dbReference type="InterPro" id="IPR001261">
    <property type="entry name" value="ArgE/DapE_CS"/>
</dbReference>
<dbReference type="PANTHER" id="PTHR43808">
    <property type="entry name" value="ACETYLORNITHINE DEACETYLASE"/>
    <property type="match status" value="1"/>
</dbReference>
<dbReference type="Gene3D" id="3.40.630.10">
    <property type="entry name" value="Zn peptidases"/>
    <property type="match status" value="1"/>
</dbReference>
<dbReference type="GO" id="GO:0016787">
    <property type="term" value="F:hydrolase activity"/>
    <property type="evidence" value="ECO:0007669"/>
    <property type="project" value="UniProtKB-KW"/>
</dbReference>
<protein>
    <submittedName>
        <fullName evidence="6">Unannotated protein</fullName>
    </submittedName>
</protein>
<gene>
    <name evidence="6" type="ORF">UFOPK3775_00167</name>
</gene>
<evidence type="ECO:0000313" key="6">
    <source>
        <dbReference type="EMBL" id="CAB4331059.1"/>
    </source>
</evidence>
<dbReference type="Gene3D" id="3.30.70.360">
    <property type="match status" value="1"/>
</dbReference>
<dbReference type="SUPFAM" id="SSF55031">
    <property type="entry name" value="Bacterial exopeptidase dimerisation domain"/>
    <property type="match status" value="1"/>
</dbReference>
<accession>A0A6J5YSY8</accession>
<dbReference type="AlphaFoldDB" id="A0A6J5YSY8"/>
<keyword evidence="4" id="KW-0862">Zinc</keyword>
<proteinExistence type="predicted"/>
<dbReference type="GO" id="GO:0046872">
    <property type="term" value="F:metal ion binding"/>
    <property type="evidence" value="ECO:0007669"/>
    <property type="project" value="UniProtKB-KW"/>
</dbReference>
<sequence length="366" mass="38140">MTNQKASEYGRLLPMLSSIESLVKCESPSEDLDACRSVVALASEIAASVLGAPAQIKEIQGRPVFWWGSDQPKVLVLAHLDTVWPKGSFTPLWSVEGDVVRGPGVFDMKTGFVQALYALKGIEGDVALVATTDEETGSHTSKSLILDLSSKADAVLVLEASLDGKVKTGRKGTSMYQISVHGLASHAGLEPEKGINATTAMAHLILQLAALEDGAHGTTVVPTTLKSGTTTNTVPDLATLDIDVRSFSQDELHRVDTAMRALSVNIQGARVEVTGGLNRPPLEPSSTSELYEIAEKVAANLGMAPLGFANVGGASDGNFAAAAGARVLDGLGAVGGGAHAANEWIDASTIESRSALLHALIKELLV</sequence>